<organism evidence="2 3">
    <name type="scientific">Sporofaciens musculi</name>
    <dbReference type="NCBI Taxonomy" id="2681861"/>
    <lineage>
        <taxon>Bacteria</taxon>
        <taxon>Bacillati</taxon>
        <taxon>Bacillota</taxon>
        <taxon>Clostridia</taxon>
        <taxon>Lachnospirales</taxon>
        <taxon>Lachnospiraceae</taxon>
        <taxon>Sporofaciens</taxon>
    </lineage>
</organism>
<dbReference type="InterPro" id="IPR045714">
    <property type="entry name" value="DUF6070"/>
</dbReference>
<gene>
    <name evidence="2" type="ORF">GN277_06955</name>
</gene>
<keyword evidence="3" id="KW-1185">Reference proteome</keyword>
<accession>A0A7X3MEX0</accession>
<reference evidence="2 3" key="1">
    <citation type="submission" date="2019-12" db="EMBL/GenBank/DDBJ databases">
        <title>Sporaefaciens musculi gen. nov., sp. nov., a novel bacterium isolated from the caecum of an obese mouse.</title>
        <authorList>
            <person name="Rasmussen T.S."/>
            <person name="Streidl T."/>
            <person name="Hitch T.C.A."/>
            <person name="Wortmann E."/>
            <person name="Deptula P."/>
            <person name="Hansen M."/>
            <person name="Nielsen D.S."/>
            <person name="Clavel T."/>
            <person name="Vogensen F.K."/>
        </authorList>
    </citation>
    <scope>NUCLEOTIDE SEQUENCE [LARGE SCALE GENOMIC DNA]</scope>
    <source>
        <strain evidence="2 3">WCA-9-b2</strain>
    </source>
</reference>
<evidence type="ECO:0000256" key="1">
    <source>
        <dbReference type="SAM" id="MobiDB-lite"/>
    </source>
</evidence>
<dbReference type="Proteomes" id="UP000460412">
    <property type="component" value="Unassembled WGS sequence"/>
</dbReference>
<evidence type="ECO:0000313" key="2">
    <source>
        <dbReference type="EMBL" id="MXP75128.1"/>
    </source>
</evidence>
<proteinExistence type="predicted"/>
<protein>
    <submittedName>
        <fullName evidence="2">Uncharacterized protein</fullName>
    </submittedName>
</protein>
<feature type="region of interest" description="Disordered" evidence="1">
    <location>
        <begin position="29"/>
        <end position="55"/>
    </location>
</feature>
<dbReference type="Pfam" id="PF19546">
    <property type="entry name" value="DUF6070"/>
    <property type="match status" value="1"/>
</dbReference>
<dbReference type="AlphaFoldDB" id="A0A7X3MEX0"/>
<sequence length="417" mass="47914">MKKRTSIIAAGVFLLIAGMLAWSLKPAHDNERNNSDGDGGSIESIADGEASENQTEKEAYELKIIEMDEQEKEETLKKLFSFMESCKNIYESTIKEGNTDEDALHGMIEIGAKKGLSVACGNRDYNLSNYEQVDAALRDALSGKEAEAEIYQVNTVGVFRYYHLAFNKKNELFVTSASAVFTEEMKPALSQLEKILAYQWEYTPKGWLIWEKALSRNQEMDMHIFCRVLPLDEQCRRITQEYVVPVSYFCNNLFLTDWDMSSLEKLEFNDLFEFLYAEEYGKRLENEAYGDGIPKQEFESVIGQYFDISVDDIEQYGRYDSAKGSYPFHAIGIRNRVQQLQPSFPEVVRCTENEDGTVTAYVEAVSIEEGMDCYYAHEVTLGRREDGRYVYVGNRVDRERSYCIPAYRARREFEGAK</sequence>
<name>A0A7X3MEX0_9FIRM</name>
<dbReference type="EMBL" id="WUQX01000001">
    <property type="protein sequence ID" value="MXP75128.1"/>
    <property type="molecule type" value="Genomic_DNA"/>
</dbReference>
<dbReference type="RefSeq" id="WP_159750437.1">
    <property type="nucleotide sequence ID" value="NZ_WUQX01000001.1"/>
</dbReference>
<evidence type="ECO:0000313" key="3">
    <source>
        <dbReference type="Proteomes" id="UP000460412"/>
    </source>
</evidence>
<comment type="caution">
    <text evidence="2">The sequence shown here is derived from an EMBL/GenBank/DDBJ whole genome shotgun (WGS) entry which is preliminary data.</text>
</comment>